<keyword evidence="3" id="KW-1185">Reference proteome</keyword>
<evidence type="ECO:0000313" key="2">
    <source>
        <dbReference type="EMBL" id="NIA52450.1"/>
    </source>
</evidence>
<gene>
    <name evidence="2" type="ORF">HAV22_02120</name>
</gene>
<dbReference type="Pfam" id="PF19878">
    <property type="entry name" value="DUF6351"/>
    <property type="match status" value="1"/>
</dbReference>
<dbReference type="InterPro" id="IPR045556">
    <property type="entry name" value="DUF6351"/>
</dbReference>
<comment type="caution">
    <text evidence="2">The sequence shown here is derived from an EMBL/GenBank/DDBJ whole genome shotgun (WGS) entry which is preliminary data.</text>
</comment>
<organism evidence="2 3">
    <name type="scientific">Telluria antibiotica</name>
    <dbReference type="NCBI Taxonomy" id="2717319"/>
    <lineage>
        <taxon>Bacteria</taxon>
        <taxon>Pseudomonadati</taxon>
        <taxon>Pseudomonadota</taxon>
        <taxon>Betaproteobacteria</taxon>
        <taxon>Burkholderiales</taxon>
        <taxon>Oxalobacteraceae</taxon>
        <taxon>Telluria group</taxon>
        <taxon>Telluria</taxon>
    </lineage>
</organism>
<evidence type="ECO:0000259" key="1">
    <source>
        <dbReference type="Pfam" id="PF19878"/>
    </source>
</evidence>
<dbReference type="RefSeq" id="WP_166855999.1">
    <property type="nucleotide sequence ID" value="NZ_JAAQOM010000001.1"/>
</dbReference>
<accession>A0ABX0P881</accession>
<protein>
    <recommendedName>
        <fullName evidence="1">DUF6351 domain-containing protein</fullName>
    </recommendedName>
</protein>
<dbReference type="Proteomes" id="UP000716322">
    <property type="component" value="Unassembled WGS sequence"/>
</dbReference>
<dbReference type="PROSITE" id="PS51257">
    <property type="entry name" value="PROKAR_LIPOPROTEIN"/>
    <property type="match status" value="1"/>
</dbReference>
<evidence type="ECO:0000313" key="3">
    <source>
        <dbReference type="Proteomes" id="UP000716322"/>
    </source>
</evidence>
<proteinExistence type="predicted"/>
<dbReference type="EMBL" id="JAAQOM010000001">
    <property type="protein sequence ID" value="NIA52450.1"/>
    <property type="molecule type" value="Genomic_DNA"/>
</dbReference>
<name>A0ABX0P881_9BURK</name>
<reference evidence="2 3" key="1">
    <citation type="submission" date="2020-03" db="EMBL/GenBank/DDBJ databases">
        <title>Genome sequence of strain Massilia sp. TW-1.</title>
        <authorList>
            <person name="Chaudhary D.K."/>
        </authorList>
    </citation>
    <scope>NUCLEOTIDE SEQUENCE [LARGE SCALE GENOMIC DNA]</scope>
    <source>
        <strain evidence="2 3">TW-1</strain>
    </source>
</reference>
<feature type="domain" description="DUF6351" evidence="1">
    <location>
        <begin position="35"/>
        <end position="740"/>
    </location>
</feature>
<sequence>MEKPSSKAALAAAVAGVMVAACGGHSESTPAAPDITLLSSKADYVAGDSVLVDIAAPAGGAIPGQLKVLANDANVSAAFAPDPAHAGHFVGLVAGLKPGTNVISADVGGRAATTHVTNYGNGPMLSGPRTTPFNCQTQDFVLPDGSRLGPPTDANCSAPTVVQYLYLPVGGNTLKVLPDTKALPADVATTTTTSGATLPFVVRIETGTMNRGIYQNAVLFNPAKDAAPSALTPPPGWNKGLIAVHGTGCATGWYIQGAAMGVSPYTATNLKRLGEGYAVFTNTLNHPTNSCNAHLAGETTLMGKQHFIKTFGVPAFTVSVGTSGGSYTSLQIADAFPGLFDGVFIDATFPDALAISMSAMDDKLLNHYLTVINGSGVSEQQMVAVSGHKSARAWYDLAVQSGRTDPVSGRTETIPTTGSFGGGYAAGAFNAAVPLPQRWDATTNPGGARATVFDVGRNVYGVDAQGYGLRPFDNVGVQYGLAQLSDGTLTVDQFLDLNEKIGGYDRNGNYIAARSTGSVDAIKRAYQVGMQLGANGGLAAIPIFDLSNFYDEDNYYHYQWFHFAMRERLRIANGDTKNHVMWRGGVSFADLFGIATPGRAERAAVNAKAQADAWALFVQWVKAYKADPGTVPQRDKVVAAKPAAVVDGCFTLSTTPRFIAETQTPAATGAAGTCNAIWPTWTYPRAQAGESIAADKLKCELKPVSTGDYKVAFSAAQSARLQAIFPSGVCDWSKSGVNQVPVVPYPSVGPSPVNLVFDITTQ</sequence>